<evidence type="ECO:0000256" key="6">
    <source>
        <dbReference type="ARBA" id="ARBA00022824"/>
    </source>
</evidence>
<protein>
    <recommendedName>
        <fullName evidence="3">vitamin-K-epoxide reductase (warfarin-sensitive)</fullName>
        <ecNumber evidence="3">1.17.4.4</ecNumber>
    </recommendedName>
</protein>
<organism evidence="14 15">
    <name type="scientific">Galleria mellonella</name>
    <name type="common">Greater wax moth</name>
    <dbReference type="NCBI Taxonomy" id="7137"/>
    <lineage>
        <taxon>Eukaryota</taxon>
        <taxon>Metazoa</taxon>
        <taxon>Ecdysozoa</taxon>
        <taxon>Arthropoda</taxon>
        <taxon>Hexapoda</taxon>
        <taxon>Insecta</taxon>
        <taxon>Pterygota</taxon>
        <taxon>Neoptera</taxon>
        <taxon>Endopterygota</taxon>
        <taxon>Lepidoptera</taxon>
        <taxon>Glossata</taxon>
        <taxon>Ditrysia</taxon>
        <taxon>Pyraloidea</taxon>
        <taxon>Pyralidae</taxon>
        <taxon>Galleriinae</taxon>
        <taxon>Galleria</taxon>
    </lineage>
</organism>
<feature type="domain" description="Vitamin K epoxide reductase" evidence="13">
    <location>
        <begin position="10"/>
        <end position="154"/>
    </location>
</feature>
<evidence type="ECO:0000313" key="14">
    <source>
        <dbReference type="Proteomes" id="UP001652740"/>
    </source>
</evidence>
<keyword evidence="6" id="KW-0256">Endoplasmic reticulum</keyword>
<evidence type="ECO:0000256" key="7">
    <source>
        <dbReference type="ARBA" id="ARBA00022989"/>
    </source>
</evidence>
<evidence type="ECO:0000256" key="5">
    <source>
        <dbReference type="ARBA" id="ARBA00022719"/>
    </source>
</evidence>
<dbReference type="InterPro" id="IPR012932">
    <property type="entry name" value="VKOR"/>
</dbReference>
<dbReference type="EC" id="1.17.4.4" evidence="3"/>
<comment type="similarity">
    <text evidence="2">Belongs to the VKOR family.</text>
</comment>
<feature type="transmembrane region" description="Helical" evidence="12">
    <location>
        <begin position="132"/>
        <end position="151"/>
    </location>
</feature>
<dbReference type="Pfam" id="PF07884">
    <property type="entry name" value="VKOR"/>
    <property type="match status" value="1"/>
</dbReference>
<evidence type="ECO:0000256" key="3">
    <source>
        <dbReference type="ARBA" id="ARBA00012278"/>
    </source>
</evidence>
<evidence type="ECO:0000256" key="12">
    <source>
        <dbReference type="SAM" id="Phobius"/>
    </source>
</evidence>
<dbReference type="Gene3D" id="1.20.1440.130">
    <property type="entry name" value="VKOR domain"/>
    <property type="match status" value="1"/>
</dbReference>
<feature type="transmembrane region" description="Helical" evidence="12">
    <location>
        <begin position="108"/>
        <end position="126"/>
    </location>
</feature>
<feature type="transmembrane region" description="Helical" evidence="12">
    <location>
        <begin position="83"/>
        <end position="101"/>
    </location>
</feature>
<keyword evidence="8" id="KW-0560">Oxidoreductase</keyword>
<dbReference type="SMART" id="SM00756">
    <property type="entry name" value="VKc"/>
    <property type="match status" value="1"/>
</dbReference>
<evidence type="ECO:0000259" key="13">
    <source>
        <dbReference type="SMART" id="SM00756"/>
    </source>
</evidence>
<keyword evidence="5" id="KW-0874">Quinone</keyword>
<keyword evidence="11" id="KW-0676">Redox-active center</keyword>
<evidence type="ECO:0000256" key="10">
    <source>
        <dbReference type="ARBA" id="ARBA00023157"/>
    </source>
</evidence>
<keyword evidence="14" id="KW-1185">Reference proteome</keyword>
<reference evidence="15" key="1">
    <citation type="submission" date="2025-08" db="UniProtKB">
        <authorList>
            <consortium name="RefSeq"/>
        </authorList>
    </citation>
    <scope>IDENTIFICATION</scope>
    <source>
        <tissue evidence="15">Whole larvae</tissue>
    </source>
</reference>
<gene>
    <name evidence="15" type="primary">LOC113520658</name>
</gene>
<dbReference type="PANTHER" id="PTHR14519">
    <property type="entry name" value="VITAMIN K EPOXIDE REDUCTASE COMPLEX, SUBUNIT 1"/>
    <property type="match status" value="1"/>
</dbReference>
<evidence type="ECO:0000256" key="4">
    <source>
        <dbReference type="ARBA" id="ARBA00022692"/>
    </source>
</evidence>
<evidence type="ECO:0000256" key="8">
    <source>
        <dbReference type="ARBA" id="ARBA00023002"/>
    </source>
</evidence>
<evidence type="ECO:0000313" key="15">
    <source>
        <dbReference type="RefSeq" id="XP_052758507.1"/>
    </source>
</evidence>
<evidence type="ECO:0000256" key="1">
    <source>
        <dbReference type="ARBA" id="ARBA00004477"/>
    </source>
</evidence>
<dbReference type="Proteomes" id="UP001652740">
    <property type="component" value="Unplaced"/>
</dbReference>
<proteinExistence type="inferred from homology"/>
<dbReference type="PANTHER" id="PTHR14519:SF5">
    <property type="entry name" value="VITAMIN K EPOXIDE REDUCTASE COMPLEX SUBUNIT 1-LIKE PROTEIN 1"/>
    <property type="match status" value="1"/>
</dbReference>
<accession>A0ABM3N4I7</accession>
<keyword evidence="10" id="KW-1015">Disulfide bond</keyword>
<dbReference type="CDD" id="cd12917">
    <property type="entry name" value="VKOR_euk"/>
    <property type="match status" value="1"/>
</dbReference>
<evidence type="ECO:0000256" key="2">
    <source>
        <dbReference type="ARBA" id="ARBA00006214"/>
    </source>
</evidence>
<sequence length="162" mass="18320">MCKKITSMNIKRVDRLIITTAIVGVLVSTYALYVEMIAEARPGYKALCDISEYASCSRVLTSQYSKGFGLLPKELKMDVPNCIYGIIFYCLIIFLTTFNHLAWVRLQLLLTLTGLASSFYLAYLLAFVLRDVCVVCISTYFVNGALVRLVYQKNKILSEKNK</sequence>
<name>A0ABM3N4I7_GALME</name>
<keyword evidence="4 12" id="KW-0812">Transmembrane</keyword>
<keyword evidence="9 12" id="KW-0472">Membrane</keyword>
<dbReference type="InterPro" id="IPR038354">
    <property type="entry name" value="VKOR_sf"/>
</dbReference>
<dbReference type="GeneID" id="113520658"/>
<dbReference type="InterPro" id="IPR042406">
    <property type="entry name" value="VKORC1/VKORC1L1"/>
</dbReference>
<evidence type="ECO:0000256" key="11">
    <source>
        <dbReference type="ARBA" id="ARBA00023284"/>
    </source>
</evidence>
<feature type="transmembrane region" description="Helical" evidence="12">
    <location>
        <begin position="12"/>
        <end position="33"/>
    </location>
</feature>
<evidence type="ECO:0000256" key="9">
    <source>
        <dbReference type="ARBA" id="ARBA00023136"/>
    </source>
</evidence>
<dbReference type="RefSeq" id="XP_052758507.1">
    <property type="nucleotide sequence ID" value="XM_052902547.1"/>
</dbReference>
<comment type="subcellular location">
    <subcellularLocation>
        <location evidence="1">Endoplasmic reticulum membrane</location>
        <topology evidence="1">Multi-pass membrane protein</topology>
    </subcellularLocation>
</comment>
<keyword evidence="7 12" id="KW-1133">Transmembrane helix</keyword>